<sequence>MEIQLYDVEEPIKAEEQEISPAETAKVNERISVLQIIRVIPPSVMTAFTAVLILALLAFALKPLSELLTEMYKSGLDQSHVSQFLDEYNFDFQTNWRDTLLLFHLQTQTIDFSLTEEGEPVSVSVHYALGFIPLLLLPFLAILISQKIFIKWIKKPNLALLNAFTIITSVVYTIIMTIVAAVSGTTIQNETGSLLIKQSYSIANTFTISFIFGLLFSLISINLGRKKAQSSEMGVNPFLRAFKLLLLLYVISIALMIILSPAVTKKFNEAALEENGHIYLLLVVFAFYLTFLLLMGKIIFNGSTNGEVESLEYSILEKLKVWGHSSDLESFHKIFQPFVDGPFLKFVPLLLLLIPAMLLVRAGYQMTKHSKGNWIWESFIFCVGMASLLAFLAHFSSIGNTILSTGEGSLNQINMLVKTDEMSLLINAFIFSLLTTFVGNLLYLWKWRNPSRPEE</sequence>
<feature type="transmembrane region" description="Helical" evidence="1">
    <location>
        <begin position="125"/>
        <end position="145"/>
    </location>
</feature>
<feature type="transmembrane region" description="Helical" evidence="1">
    <location>
        <begin position="157"/>
        <end position="182"/>
    </location>
</feature>
<proteinExistence type="predicted"/>
<comment type="caution">
    <text evidence="2">The sequence shown here is derived from an EMBL/GenBank/DDBJ whole genome shotgun (WGS) entry which is preliminary data.</text>
</comment>
<protein>
    <submittedName>
        <fullName evidence="2">Uncharacterized protein</fullName>
    </submittedName>
</protein>
<feature type="transmembrane region" description="Helical" evidence="1">
    <location>
        <begin position="39"/>
        <end position="61"/>
    </location>
</feature>
<keyword evidence="1" id="KW-0472">Membrane</keyword>
<dbReference type="AlphaFoldDB" id="A0A2N5H9Z7"/>
<evidence type="ECO:0000313" key="2">
    <source>
        <dbReference type="EMBL" id="PLS02335.1"/>
    </source>
</evidence>
<feature type="transmembrane region" description="Helical" evidence="1">
    <location>
        <begin position="343"/>
        <end position="362"/>
    </location>
</feature>
<feature type="transmembrane region" description="Helical" evidence="1">
    <location>
        <begin position="424"/>
        <end position="445"/>
    </location>
</feature>
<keyword evidence="1" id="KW-1133">Transmembrane helix</keyword>
<name>A0A2N5H9Z7_9BACI</name>
<gene>
    <name evidence="2" type="ORF">CVD27_20355</name>
</gene>
<feature type="transmembrane region" description="Helical" evidence="1">
    <location>
        <begin position="202"/>
        <end position="223"/>
    </location>
</feature>
<keyword evidence="3" id="KW-1185">Reference proteome</keyword>
<accession>A0A2N5H9Z7</accession>
<dbReference type="EMBL" id="PGVE01000074">
    <property type="protein sequence ID" value="PLS02335.1"/>
    <property type="molecule type" value="Genomic_DNA"/>
</dbReference>
<evidence type="ECO:0000313" key="3">
    <source>
        <dbReference type="Proteomes" id="UP000234950"/>
    </source>
</evidence>
<keyword evidence="1" id="KW-0812">Transmembrane</keyword>
<reference evidence="2 3" key="1">
    <citation type="submission" date="2017-11" db="EMBL/GenBank/DDBJ databases">
        <title>Comparitive Functional Genomics of Dry Heat Resistant strains isolated from the Viking Spacecraft.</title>
        <authorList>
            <person name="Seuylemezian A."/>
            <person name="Cooper K."/>
            <person name="Vaishampayan P."/>
        </authorList>
    </citation>
    <scope>NUCLEOTIDE SEQUENCE [LARGE SCALE GENOMIC DNA]</scope>
    <source>
        <strain evidence="2 3">V32-6</strain>
    </source>
</reference>
<dbReference type="RefSeq" id="WP_101649913.1">
    <property type="nucleotide sequence ID" value="NZ_PGVE01000074.1"/>
</dbReference>
<organism evidence="2 3">
    <name type="scientific">Neobacillus cucumis</name>
    <dbReference type="NCBI Taxonomy" id="1740721"/>
    <lineage>
        <taxon>Bacteria</taxon>
        <taxon>Bacillati</taxon>
        <taxon>Bacillota</taxon>
        <taxon>Bacilli</taxon>
        <taxon>Bacillales</taxon>
        <taxon>Bacillaceae</taxon>
        <taxon>Neobacillus</taxon>
    </lineage>
</organism>
<evidence type="ECO:0000256" key="1">
    <source>
        <dbReference type="SAM" id="Phobius"/>
    </source>
</evidence>
<feature type="transmembrane region" description="Helical" evidence="1">
    <location>
        <begin position="244"/>
        <end position="264"/>
    </location>
</feature>
<feature type="transmembrane region" description="Helical" evidence="1">
    <location>
        <begin position="374"/>
        <end position="403"/>
    </location>
</feature>
<dbReference type="Proteomes" id="UP000234950">
    <property type="component" value="Unassembled WGS sequence"/>
</dbReference>
<feature type="transmembrane region" description="Helical" evidence="1">
    <location>
        <begin position="276"/>
        <end position="295"/>
    </location>
</feature>